<dbReference type="PANTHER" id="PTHR38926:SF5">
    <property type="entry name" value="F-BOX AND LEUCINE-RICH REPEAT PROTEIN 6"/>
    <property type="match status" value="1"/>
</dbReference>
<evidence type="ECO:0000313" key="2">
    <source>
        <dbReference type="Proteomes" id="UP001556367"/>
    </source>
</evidence>
<sequence>MDRQTASAKDMVMTLLRAGMLPDAHDIPVIETHIESAKRKVQLIAEQIIATGTADLDWKFTQFRLLQLAGFRADLDKVVAALQSVFSPVRRLPPEIIMEIFRVCADTHEAQETPGVPRSYCLKRNEHLKGVHYTLSHVCVHWRNVALSTPSLWSKLDISLYLRDASYCEEWDRAQEAMRVYLERSGNYPLTLNIEVPDRQIDMHPGMEVLVAHCHHWGNITLRITSGLYQTVLPQVRGNLPMLRSLIFAPSNPSDFSQVTMFDSAPLLREVDLSLPASMFSMPWEQLTNVTLRVRLTTLQELFRTSHALTSAVIHGTSTSRSSSQVPIHFPVLKELDIGDGFDILPLMTAPALESCTMMNMNLSYANTLLSFLKRSSVSLKRLSGWGMRMSVAGFLDVLNSLPDLEYLNVSNRDLFTDEFFQRLTYTNKDTQLLPRLKTIHIRDPGRLITPALLQFLESRSPQSKFVNPEHDALAAVHIEMSVQYEGGFIYNVKSVITTMRDQGVTISGRYTSYNTAI</sequence>
<dbReference type="Gene3D" id="3.80.10.10">
    <property type="entry name" value="Ribonuclease Inhibitor"/>
    <property type="match status" value="1"/>
</dbReference>
<proteinExistence type="predicted"/>
<protein>
    <recommendedName>
        <fullName evidence="3">F-box domain-containing protein</fullName>
    </recommendedName>
</protein>
<evidence type="ECO:0008006" key="3">
    <source>
        <dbReference type="Google" id="ProtNLM"/>
    </source>
</evidence>
<dbReference type="Gene3D" id="1.20.1280.50">
    <property type="match status" value="1"/>
</dbReference>
<dbReference type="SUPFAM" id="SSF52047">
    <property type="entry name" value="RNI-like"/>
    <property type="match status" value="1"/>
</dbReference>
<dbReference type="EMBL" id="JASNQZ010000015">
    <property type="protein sequence ID" value="KAL0946505.1"/>
    <property type="molecule type" value="Genomic_DNA"/>
</dbReference>
<comment type="caution">
    <text evidence="1">The sequence shown here is derived from an EMBL/GenBank/DDBJ whole genome shotgun (WGS) entry which is preliminary data.</text>
</comment>
<gene>
    <name evidence="1" type="ORF">HGRIS_012721</name>
</gene>
<accession>A0ABR3IT46</accession>
<organism evidence="1 2">
    <name type="scientific">Hohenbuehelia grisea</name>
    <dbReference type="NCBI Taxonomy" id="104357"/>
    <lineage>
        <taxon>Eukaryota</taxon>
        <taxon>Fungi</taxon>
        <taxon>Dikarya</taxon>
        <taxon>Basidiomycota</taxon>
        <taxon>Agaricomycotina</taxon>
        <taxon>Agaricomycetes</taxon>
        <taxon>Agaricomycetidae</taxon>
        <taxon>Agaricales</taxon>
        <taxon>Pleurotineae</taxon>
        <taxon>Pleurotaceae</taxon>
        <taxon>Hohenbuehelia</taxon>
    </lineage>
</organism>
<dbReference type="PANTHER" id="PTHR38926">
    <property type="entry name" value="F-BOX DOMAIN CONTAINING PROTEIN, EXPRESSED"/>
    <property type="match status" value="1"/>
</dbReference>
<keyword evidence="2" id="KW-1185">Reference proteome</keyword>
<evidence type="ECO:0000313" key="1">
    <source>
        <dbReference type="EMBL" id="KAL0946505.1"/>
    </source>
</evidence>
<reference evidence="2" key="1">
    <citation type="submission" date="2024-06" db="EMBL/GenBank/DDBJ databases">
        <title>Multi-omics analyses provide insights into the biosynthesis of the anticancer antibiotic pleurotin in Hohenbuehelia grisea.</title>
        <authorList>
            <person name="Weaver J.A."/>
            <person name="Alberti F."/>
        </authorList>
    </citation>
    <scope>NUCLEOTIDE SEQUENCE [LARGE SCALE GENOMIC DNA]</scope>
    <source>
        <strain evidence="2">T-177</strain>
    </source>
</reference>
<name>A0ABR3IT46_9AGAR</name>
<dbReference type="Proteomes" id="UP001556367">
    <property type="component" value="Unassembled WGS sequence"/>
</dbReference>
<dbReference type="InterPro" id="IPR032675">
    <property type="entry name" value="LRR_dom_sf"/>
</dbReference>